<feature type="domain" description="Mechanosensitive ion channel MscS" evidence="9">
    <location>
        <begin position="488"/>
        <end position="555"/>
    </location>
</feature>
<comment type="subcellular location">
    <subcellularLocation>
        <location evidence="1">Membrane</location>
        <topology evidence="1">Multi-pass membrane protein</topology>
    </subcellularLocation>
</comment>
<dbReference type="InterPro" id="IPR010920">
    <property type="entry name" value="LSM_dom_sf"/>
</dbReference>
<evidence type="ECO:0000256" key="5">
    <source>
        <dbReference type="ARBA" id="ARBA00023065"/>
    </source>
</evidence>
<gene>
    <name evidence="10" type="ORF">RJT34_15564</name>
</gene>
<dbReference type="InterPro" id="IPR023408">
    <property type="entry name" value="MscS_beta-dom_sf"/>
</dbReference>
<name>A0AAN9PCT5_CLITE</name>
<evidence type="ECO:0000256" key="4">
    <source>
        <dbReference type="ARBA" id="ARBA00022989"/>
    </source>
</evidence>
<dbReference type="Proteomes" id="UP001359559">
    <property type="component" value="Unassembled WGS sequence"/>
</dbReference>
<evidence type="ECO:0000256" key="6">
    <source>
        <dbReference type="ARBA" id="ARBA00023136"/>
    </source>
</evidence>
<keyword evidence="6 8" id="KW-0472">Membrane</keyword>
<feature type="transmembrane region" description="Helical" evidence="8">
    <location>
        <begin position="374"/>
        <end position="391"/>
    </location>
</feature>
<sequence length="659" mass="72624">MMLMIYGCGDRGRPHFIAYDAFDIQLRKFGLMRQAPIAVLHISLLLLFWGIRHAVRAQLIFISPLFTFLYIRNSHCVCLLRTLTKFDTHIEDLPDLIETLSNNVVVVFFFINVSELIVCLTMASVRFSSVRRIGSSIEGCFNVELVQQHHYHHSVVMNCARIARLPCDSPTHPFEFQPPRVFASELFVCNRRFGTARIANGSISPRGSGFCFRSTLPFGSASIVLNRRMYSSSLGGKGSKDGGMEVAAGSGASDVNAGGGDSVVEGDWAERVKDVWKSAVEAASYAGQKVKETSNDLAPYAQQLLDSHPYLNKVVIPVGGTLTATIMAWFLMPKILRKFHKYAMQSPVSLLPGSMFGGPVPYEKSFWGAIEYPVRYLVTFLAFSQIAVMVAPTSITSQYFTPAWRGAVVLSFVWFFHRWKTNVFARTLSSQNALGLDREKLVALDKISSIGLFVIGLMALAEACGVAVQSIVTVGGIGGVATAFASRDILGNVFSGLSMQFSKPFSIGDTIKAGSVEGQVVEMGLTTTSLLSSEKFPVIVPNSLISSQVIVNKSRAEYRAIITKIPLQTEDLSKIPQIADDVNNMLRSNVKVFLGTDVPYCFLSRMESSFAELTLGYNLKNMRKDELYSAEQDILLRAVQIIKNHGVALGRTWQDMPSK</sequence>
<dbReference type="Gene3D" id="1.10.287.1260">
    <property type="match status" value="1"/>
</dbReference>
<keyword evidence="3 8" id="KW-0812">Transmembrane</keyword>
<dbReference type="EMBL" id="JAYKXN010000004">
    <property type="protein sequence ID" value="KAK7292712.1"/>
    <property type="molecule type" value="Genomic_DNA"/>
</dbReference>
<keyword evidence="7" id="KW-0407">Ion channel</keyword>
<keyword evidence="4 8" id="KW-1133">Transmembrane helix</keyword>
<feature type="transmembrane region" description="Helical" evidence="8">
    <location>
        <begin position="35"/>
        <end position="52"/>
    </location>
</feature>
<keyword evidence="5" id="KW-0406">Ion transport</keyword>
<evidence type="ECO:0000259" key="9">
    <source>
        <dbReference type="Pfam" id="PF00924"/>
    </source>
</evidence>
<dbReference type="AlphaFoldDB" id="A0AAN9PCT5"/>
<evidence type="ECO:0000313" key="11">
    <source>
        <dbReference type="Proteomes" id="UP001359559"/>
    </source>
</evidence>
<dbReference type="Pfam" id="PF00924">
    <property type="entry name" value="MS_channel_2nd"/>
    <property type="match status" value="1"/>
</dbReference>
<accession>A0AAN9PCT5</accession>
<comment type="caution">
    <text evidence="10">The sequence shown here is derived from an EMBL/GenBank/DDBJ whole genome shotgun (WGS) entry which is preliminary data.</text>
</comment>
<keyword evidence="11" id="KW-1185">Reference proteome</keyword>
<feature type="transmembrane region" description="Helical" evidence="8">
    <location>
        <begin position="314"/>
        <end position="332"/>
    </location>
</feature>
<evidence type="ECO:0000256" key="3">
    <source>
        <dbReference type="ARBA" id="ARBA00022692"/>
    </source>
</evidence>
<evidence type="ECO:0000313" key="10">
    <source>
        <dbReference type="EMBL" id="KAK7292712.1"/>
    </source>
</evidence>
<dbReference type="InterPro" id="IPR006685">
    <property type="entry name" value="MscS_channel_2nd"/>
</dbReference>
<dbReference type="GO" id="GO:0016020">
    <property type="term" value="C:membrane"/>
    <property type="evidence" value="ECO:0007669"/>
    <property type="project" value="UniProtKB-SubCell"/>
</dbReference>
<evidence type="ECO:0000256" key="2">
    <source>
        <dbReference type="ARBA" id="ARBA00008017"/>
    </source>
</evidence>
<dbReference type="SUPFAM" id="SSF82861">
    <property type="entry name" value="Mechanosensitive channel protein MscS (YggB), transmembrane region"/>
    <property type="match status" value="1"/>
</dbReference>
<evidence type="ECO:0000256" key="7">
    <source>
        <dbReference type="ARBA" id="ARBA00023303"/>
    </source>
</evidence>
<proteinExistence type="inferred from homology"/>
<dbReference type="SUPFAM" id="SSF50182">
    <property type="entry name" value="Sm-like ribonucleoproteins"/>
    <property type="match status" value="1"/>
</dbReference>
<dbReference type="InterPro" id="IPR011014">
    <property type="entry name" value="MscS_channel_TM-2"/>
</dbReference>
<dbReference type="GO" id="GO:0034220">
    <property type="term" value="P:monoatomic ion transmembrane transport"/>
    <property type="evidence" value="ECO:0007669"/>
    <property type="project" value="UniProtKB-KW"/>
</dbReference>
<dbReference type="Gene3D" id="2.30.30.60">
    <property type="match status" value="1"/>
</dbReference>
<reference evidence="10 11" key="1">
    <citation type="submission" date="2024-01" db="EMBL/GenBank/DDBJ databases">
        <title>The genomes of 5 underutilized Papilionoideae crops provide insights into root nodulation and disease resistance.</title>
        <authorList>
            <person name="Yuan L."/>
        </authorList>
    </citation>
    <scope>NUCLEOTIDE SEQUENCE [LARGE SCALE GENOMIC DNA]</scope>
    <source>
        <strain evidence="10">LY-2023</strain>
        <tissue evidence="10">Leaf</tissue>
    </source>
</reference>
<evidence type="ECO:0000256" key="1">
    <source>
        <dbReference type="ARBA" id="ARBA00004141"/>
    </source>
</evidence>
<evidence type="ECO:0000256" key="8">
    <source>
        <dbReference type="SAM" id="Phobius"/>
    </source>
</evidence>
<comment type="similarity">
    <text evidence="2">Belongs to the MscS (TC 1.A.23) family.</text>
</comment>
<dbReference type="PANTHER" id="PTHR30566:SF5">
    <property type="entry name" value="MECHANOSENSITIVE ION CHANNEL PROTEIN 1, MITOCHONDRIAL-RELATED"/>
    <property type="match status" value="1"/>
</dbReference>
<feature type="transmembrane region" description="Helical" evidence="8">
    <location>
        <begin position="104"/>
        <end position="125"/>
    </location>
</feature>
<protein>
    <recommendedName>
        <fullName evidence="9">Mechanosensitive ion channel MscS domain-containing protein</fullName>
    </recommendedName>
</protein>
<organism evidence="10 11">
    <name type="scientific">Clitoria ternatea</name>
    <name type="common">Butterfly pea</name>
    <dbReference type="NCBI Taxonomy" id="43366"/>
    <lineage>
        <taxon>Eukaryota</taxon>
        <taxon>Viridiplantae</taxon>
        <taxon>Streptophyta</taxon>
        <taxon>Embryophyta</taxon>
        <taxon>Tracheophyta</taxon>
        <taxon>Spermatophyta</taxon>
        <taxon>Magnoliopsida</taxon>
        <taxon>eudicotyledons</taxon>
        <taxon>Gunneridae</taxon>
        <taxon>Pentapetalae</taxon>
        <taxon>rosids</taxon>
        <taxon>fabids</taxon>
        <taxon>Fabales</taxon>
        <taxon>Fabaceae</taxon>
        <taxon>Papilionoideae</taxon>
        <taxon>50 kb inversion clade</taxon>
        <taxon>NPAAA clade</taxon>
        <taxon>indigoferoid/millettioid clade</taxon>
        <taxon>Phaseoleae</taxon>
        <taxon>Clitoria</taxon>
    </lineage>
</organism>
<keyword evidence="5" id="KW-0813">Transport</keyword>
<feature type="transmembrane region" description="Helical" evidence="8">
    <location>
        <begin position="403"/>
        <end position="420"/>
    </location>
</feature>
<dbReference type="PANTHER" id="PTHR30566">
    <property type="entry name" value="YNAI-RELATED MECHANOSENSITIVE ION CHANNEL"/>
    <property type="match status" value="1"/>
</dbReference>